<evidence type="ECO:0000256" key="1">
    <source>
        <dbReference type="ARBA" id="ARBA00001964"/>
    </source>
</evidence>
<dbReference type="CDD" id="cd07036">
    <property type="entry name" value="TPP_PYR_E1-PDHc-beta_like"/>
    <property type="match status" value="1"/>
</dbReference>
<dbReference type="Pfam" id="PF02779">
    <property type="entry name" value="Transket_pyr"/>
    <property type="match status" value="1"/>
</dbReference>
<dbReference type="GO" id="GO:0000287">
    <property type="term" value="F:magnesium ion binding"/>
    <property type="evidence" value="ECO:0007669"/>
    <property type="project" value="UniProtKB-ARBA"/>
</dbReference>
<proteinExistence type="predicted"/>
<dbReference type="GO" id="GO:0016491">
    <property type="term" value="F:oxidoreductase activity"/>
    <property type="evidence" value="ECO:0007669"/>
    <property type="project" value="UniProtKB-KW"/>
</dbReference>
<keyword evidence="2" id="KW-0560">Oxidoreductase</keyword>
<comment type="cofactor">
    <cofactor evidence="1">
        <name>thiamine diphosphate</name>
        <dbReference type="ChEBI" id="CHEBI:58937"/>
    </cofactor>
</comment>
<dbReference type="Proteomes" id="UP000318380">
    <property type="component" value="Unassembled WGS sequence"/>
</dbReference>
<keyword evidence="3" id="KW-0786">Thiamine pyrophosphate</keyword>
<dbReference type="InterPro" id="IPR009014">
    <property type="entry name" value="Transketo_C/PFOR_II"/>
</dbReference>
<dbReference type="InterPro" id="IPR005475">
    <property type="entry name" value="Transketolase-like_Pyr-bd"/>
</dbReference>
<reference evidence="5 6" key="1">
    <citation type="submission" date="2019-06" db="EMBL/GenBank/DDBJ databases">
        <title>Sequencing the genomes of 1000 actinobacteria strains.</title>
        <authorList>
            <person name="Klenk H.-P."/>
        </authorList>
    </citation>
    <scope>NUCLEOTIDE SEQUENCE [LARGE SCALE GENOMIC DNA]</scope>
    <source>
        <strain evidence="5 6">DSM 24683</strain>
    </source>
</reference>
<dbReference type="Gene3D" id="3.40.50.920">
    <property type="match status" value="1"/>
</dbReference>
<evidence type="ECO:0000313" key="6">
    <source>
        <dbReference type="Proteomes" id="UP000318380"/>
    </source>
</evidence>
<evidence type="ECO:0000256" key="2">
    <source>
        <dbReference type="ARBA" id="ARBA00023002"/>
    </source>
</evidence>
<organism evidence="5 6">
    <name type="scientific">Kribbella amoyensis</name>
    <dbReference type="NCBI Taxonomy" id="996641"/>
    <lineage>
        <taxon>Bacteria</taxon>
        <taxon>Bacillati</taxon>
        <taxon>Actinomycetota</taxon>
        <taxon>Actinomycetes</taxon>
        <taxon>Propionibacteriales</taxon>
        <taxon>Kribbellaceae</taxon>
        <taxon>Kribbella</taxon>
    </lineage>
</organism>
<dbReference type="AlphaFoldDB" id="A0A561B8C9"/>
<keyword evidence="6" id="KW-1185">Reference proteome</keyword>
<dbReference type="SUPFAM" id="SSF52922">
    <property type="entry name" value="TK C-terminal domain-like"/>
    <property type="match status" value="1"/>
</dbReference>
<accession>A0A561B8C9</accession>
<evidence type="ECO:0000256" key="3">
    <source>
        <dbReference type="ARBA" id="ARBA00023052"/>
    </source>
</evidence>
<dbReference type="InterPro" id="IPR029061">
    <property type="entry name" value="THDP-binding"/>
</dbReference>
<evidence type="ECO:0000259" key="4">
    <source>
        <dbReference type="SMART" id="SM00861"/>
    </source>
</evidence>
<protein>
    <submittedName>
        <fullName evidence="5">Pyruvate dehydrogenase E1 component beta subunit</fullName>
    </submittedName>
</protein>
<name>A0A561B8C9_9ACTN</name>
<evidence type="ECO:0000313" key="5">
    <source>
        <dbReference type="EMBL" id="TWD75100.1"/>
    </source>
</evidence>
<keyword evidence="5" id="KW-0670">Pyruvate</keyword>
<dbReference type="InterPro" id="IPR033248">
    <property type="entry name" value="Transketolase_C"/>
</dbReference>
<dbReference type="PANTHER" id="PTHR43257:SF2">
    <property type="entry name" value="PYRUVATE DEHYDROGENASE E1 COMPONENT SUBUNIT BETA"/>
    <property type="match status" value="1"/>
</dbReference>
<dbReference type="Gene3D" id="3.40.50.970">
    <property type="match status" value="1"/>
</dbReference>
<dbReference type="PANTHER" id="PTHR43257">
    <property type="entry name" value="PYRUVATE DEHYDROGENASE E1 COMPONENT BETA SUBUNIT"/>
    <property type="match status" value="1"/>
</dbReference>
<dbReference type="SUPFAM" id="SSF52518">
    <property type="entry name" value="Thiamin diphosphate-binding fold (THDP-binding)"/>
    <property type="match status" value="1"/>
</dbReference>
<dbReference type="FunFam" id="3.40.50.970:FF:000001">
    <property type="entry name" value="Pyruvate dehydrogenase E1 beta subunit"/>
    <property type="match status" value="1"/>
</dbReference>
<gene>
    <name evidence="5" type="ORF">FB561_6537</name>
</gene>
<dbReference type="SMART" id="SM00861">
    <property type="entry name" value="Transket_pyr"/>
    <property type="match status" value="1"/>
</dbReference>
<dbReference type="OrthoDB" id="9766715at2"/>
<sequence>MDTLKFAEAIRAAIDAELSADQSVVVLGEEVGALGGVFTVTKGLVDKYGEDRVLDSPISEGALAGFAAGAATAGMRPIVEIMFSDFVMLAMDQLVNFAAKIHYMSNGQFSVPLVVRLPGGAGTNHGPQHSQALESWFAQTPGLIVAMPSTPSDAYWMLREAVRLDDPVMFFENKNLYFRLAEEIDPAEGPRGLRAAVRRPGDDVTIVSAGRMVGASLEAADLLAEAGFSIEVVDMRYLWPLDYGTVAASVRKTSKLAVVYEAVEYGGWGSEIASWAARDLFTDLDGPIHRIGTHRVPIPVGVPLEEAIVPTPATIFESVLELAKY</sequence>
<comment type="caution">
    <text evidence="5">The sequence shown here is derived from an EMBL/GenBank/DDBJ whole genome shotgun (WGS) entry which is preliminary data.</text>
</comment>
<dbReference type="Pfam" id="PF02780">
    <property type="entry name" value="Transketolase_C"/>
    <property type="match status" value="1"/>
</dbReference>
<feature type="domain" description="Transketolase-like pyrimidine-binding" evidence="4">
    <location>
        <begin position="4"/>
        <end position="179"/>
    </location>
</feature>
<dbReference type="EMBL" id="VIVK01000002">
    <property type="protein sequence ID" value="TWD75100.1"/>
    <property type="molecule type" value="Genomic_DNA"/>
</dbReference>